<dbReference type="Gene3D" id="3.30.300.90">
    <property type="entry name" value="BolA-like"/>
    <property type="match status" value="1"/>
</dbReference>
<evidence type="ECO:0000256" key="1">
    <source>
        <dbReference type="RuleBase" id="RU003860"/>
    </source>
</evidence>
<dbReference type="SUPFAM" id="SSF82657">
    <property type="entry name" value="BolA-like"/>
    <property type="match status" value="1"/>
</dbReference>
<dbReference type="InterPro" id="IPR036065">
    <property type="entry name" value="BolA-like_sf"/>
</dbReference>
<evidence type="ECO:0000313" key="2">
    <source>
        <dbReference type="EMBL" id="SEN26753.1"/>
    </source>
</evidence>
<dbReference type="Pfam" id="PF01722">
    <property type="entry name" value="BolA"/>
    <property type="match status" value="1"/>
</dbReference>
<dbReference type="PANTHER" id="PTHR46230">
    <property type="match status" value="1"/>
</dbReference>
<dbReference type="PIRSF" id="PIRSF003113">
    <property type="entry name" value="BolA"/>
    <property type="match status" value="1"/>
</dbReference>
<dbReference type="InterPro" id="IPR002634">
    <property type="entry name" value="BolA"/>
</dbReference>
<dbReference type="Proteomes" id="UP000183898">
    <property type="component" value="Unassembled WGS sequence"/>
</dbReference>
<dbReference type="PANTHER" id="PTHR46230:SF7">
    <property type="entry name" value="BOLA-LIKE PROTEIN 1"/>
    <property type="match status" value="1"/>
</dbReference>
<accession>A0A1H8F4Q2</accession>
<dbReference type="RefSeq" id="WP_074744961.1">
    <property type="nucleotide sequence ID" value="NZ_FOCT01000003.1"/>
</dbReference>
<proteinExistence type="inferred from homology"/>
<dbReference type="GO" id="GO:0016226">
    <property type="term" value="P:iron-sulfur cluster assembly"/>
    <property type="evidence" value="ECO:0007669"/>
    <property type="project" value="TreeGrafter"/>
</dbReference>
<dbReference type="EMBL" id="FOCT01000003">
    <property type="protein sequence ID" value="SEN26753.1"/>
    <property type="molecule type" value="Genomic_DNA"/>
</dbReference>
<dbReference type="AlphaFoldDB" id="A0A1H8F4Q2"/>
<sequence>MNTIELMKEKLAALEPVVIRIVDESARHAGHEGAKAGGGHYLLTIVSHQFISKSALARHRLVYDTLREMMHKNIHALGVKAYTPEEFDSIH</sequence>
<comment type="similarity">
    <text evidence="1">Belongs to the BolA/IbaG family.</text>
</comment>
<gene>
    <name evidence="2" type="ORF">SAMN05216404_103233</name>
</gene>
<evidence type="ECO:0000313" key="3">
    <source>
        <dbReference type="Proteomes" id="UP000183898"/>
    </source>
</evidence>
<organism evidence="2 3">
    <name type="scientific">Nitrosospira multiformis</name>
    <dbReference type="NCBI Taxonomy" id="1231"/>
    <lineage>
        <taxon>Bacteria</taxon>
        <taxon>Pseudomonadati</taxon>
        <taxon>Pseudomonadota</taxon>
        <taxon>Betaproteobacteria</taxon>
        <taxon>Nitrosomonadales</taxon>
        <taxon>Nitrosomonadaceae</taxon>
        <taxon>Nitrosospira</taxon>
    </lineage>
</organism>
<protein>
    <submittedName>
        <fullName evidence="2">Transcriptional regulator, BolA protein family</fullName>
    </submittedName>
</protein>
<reference evidence="2 3" key="1">
    <citation type="submission" date="2016-10" db="EMBL/GenBank/DDBJ databases">
        <authorList>
            <person name="de Groot N.N."/>
        </authorList>
    </citation>
    <scope>NUCLEOTIDE SEQUENCE [LARGE SCALE GENOMIC DNA]</scope>
    <source>
        <strain evidence="2 3">Nl18</strain>
    </source>
</reference>
<name>A0A1H8F4Q2_9PROT</name>